<evidence type="ECO:0000259" key="1">
    <source>
        <dbReference type="Pfam" id="PF00534"/>
    </source>
</evidence>
<name>A0A1G9Z3E0_9FIRM</name>
<dbReference type="Gene3D" id="3.40.50.2000">
    <property type="entry name" value="Glycogen Phosphorylase B"/>
    <property type="match status" value="2"/>
</dbReference>
<dbReference type="AlphaFoldDB" id="A0A1G9Z3E0"/>
<dbReference type="STRING" id="258515.SAMN05192585_11278"/>
<dbReference type="OrthoDB" id="9806653at2"/>
<dbReference type="InterPro" id="IPR001296">
    <property type="entry name" value="Glyco_trans_1"/>
</dbReference>
<feature type="domain" description="Glycosyl transferase family 1" evidence="1">
    <location>
        <begin position="181"/>
        <end position="337"/>
    </location>
</feature>
<dbReference type="PANTHER" id="PTHR12526:SF630">
    <property type="entry name" value="GLYCOSYLTRANSFERASE"/>
    <property type="match status" value="1"/>
</dbReference>
<dbReference type="Proteomes" id="UP000199182">
    <property type="component" value="Unassembled WGS sequence"/>
</dbReference>
<sequence>MKRALFVATVTGHILAFHTPYIKMLTEMGYSVDVAAYGDEHVPYAVKQFFLPFQRNPFSWHNLKAYRSLKKLIDANQYELIHCHTPVAGILTRFAARKARRNGTRVLYTAHGFHFYKGAPLINWLLYYPAELLCSNWTDTLITINHEDFERASRHFHAAQIEYVPGVGIDVDKYANCAVDRAQKRREIGVPEDALLLISAGELNQNKNHEVIIKAIAQLHDPLVYLVLCGIGELREPLEALARSLGVADRVLFLGYRADMPELYKVSDVFVFPSFREGLSASLMEAMACGLAVICSDIRGNRDLITDNINGLLCRQNIPEAYASCIEFLKDPAARLRLSGGLGGTLEPFSAGSVRRLMRKIYMNCPQSL</sequence>
<proteinExistence type="predicted"/>
<organism evidence="3 4">
    <name type="scientific">Acetanaerobacterium elongatum</name>
    <dbReference type="NCBI Taxonomy" id="258515"/>
    <lineage>
        <taxon>Bacteria</taxon>
        <taxon>Bacillati</taxon>
        <taxon>Bacillota</taxon>
        <taxon>Clostridia</taxon>
        <taxon>Eubacteriales</taxon>
        <taxon>Oscillospiraceae</taxon>
        <taxon>Acetanaerobacterium</taxon>
    </lineage>
</organism>
<dbReference type="Pfam" id="PF00534">
    <property type="entry name" value="Glycos_transf_1"/>
    <property type="match status" value="1"/>
</dbReference>
<gene>
    <name evidence="3" type="ORF">SAMN05192585_11278</name>
</gene>
<keyword evidence="3" id="KW-0808">Transferase</keyword>
<feature type="domain" description="Glycosyltransferase subfamily 4-like N-terminal" evidence="2">
    <location>
        <begin position="23"/>
        <end position="166"/>
    </location>
</feature>
<evidence type="ECO:0000313" key="3">
    <source>
        <dbReference type="EMBL" id="SDN15830.1"/>
    </source>
</evidence>
<dbReference type="CDD" id="cd03808">
    <property type="entry name" value="GT4_CapM-like"/>
    <property type="match status" value="1"/>
</dbReference>
<dbReference type="SUPFAM" id="SSF53756">
    <property type="entry name" value="UDP-Glycosyltransferase/glycogen phosphorylase"/>
    <property type="match status" value="1"/>
</dbReference>
<keyword evidence="4" id="KW-1185">Reference proteome</keyword>
<protein>
    <submittedName>
        <fullName evidence="3">Glycosyltransferase EpsD</fullName>
    </submittedName>
</protein>
<dbReference type="GO" id="GO:0016757">
    <property type="term" value="F:glycosyltransferase activity"/>
    <property type="evidence" value="ECO:0007669"/>
    <property type="project" value="InterPro"/>
</dbReference>
<evidence type="ECO:0000259" key="2">
    <source>
        <dbReference type="Pfam" id="PF13439"/>
    </source>
</evidence>
<dbReference type="RefSeq" id="WP_092639511.1">
    <property type="nucleotide sequence ID" value="NZ_FNID01000012.1"/>
</dbReference>
<reference evidence="3 4" key="1">
    <citation type="submission" date="2016-10" db="EMBL/GenBank/DDBJ databases">
        <authorList>
            <person name="de Groot N.N."/>
        </authorList>
    </citation>
    <scope>NUCLEOTIDE SEQUENCE [LARGE SCALE GENOMIC DNA]</scope>
    <source>
        <strain evidence="3 4">CGMCC 1.5012</strain>
    </source>
</reference>
<dbReference type="EMBL" id="FNID01000012">
    <property type="protein sequence ID" value="SDN15830.1"/>
    <property type="molecule type" value="Genomic_DNA"/>
</dbReference>
<evidence type="ECO:0000313" key="4">
    <source>
        <dbReference type="Proteomes" id="UP000199182"/>
    </source>
</evidence>
<dbReference type="InterPro" id="IPR028098">
    <property type="entry name" value="Glyco_trans_4-like_N"/>
</dbReference>
<accession>A0A1G9Z3E0</accession>
<dbReference type="Pfam" id="PF13439">
    <property type="entry name" value="Glyco_transf_4"/>
    <property type="match status" value="1"/>
</dbReference>
<dbReference type="PANTHER" id="PTHR12526">
    <property type="entry name" value="GLYCOSYLTRANSFERASE"/>
    <property type="match status" value="1"/>
</dbReference>